<dbReference type="RefSeq" id="WP_279966443.1">
    <property type="nucleotide sequence ID" value="NZ_CP122537.1"/>
</dbReference>
<proteinExistence type="predicted"/>
<evidence type="ECO:0000313" key="2">
    <source>
        <dbReference type="Proteomes" id="UP001243420"/>
    </source>
</evidence>
<sequence>MTTDTPTSAELDQHPRGSLGWLRAATRDITGQAVAEVTAPGGKGRDSVRVRLEDGRSVIATLRSSAGRASVEALLLGVLSAEGAPVPKPLGFKHGLLLQQDLGQARVSRAMHAAPDAETRARLARAAMDALKACRAAIARRPKVLGSLPAVGTLPGWTEEFVSRSFFLSGDLGIAPPAMDAEAVEQAITVPPEGFTRWDARLANAALTPEGRVVWFDWDMFGRRGGVEDLGWLLADDWWMPDAAASDALLEAALPDPAPRLLARRMALLIAADRLHRIRRRVQKRGWAAAEDALRLDRMGNVPEVVERTAARMAEMAAADPLLGGLSDWFAAAGAAILALEGGTDRPGAEGSG</sequence>
<evidence type="ECO:0000313" key="1">
    <source>
        <dbReference type="EMBL" id="WGH79555.1"/>
    </source>
</evidence>
<keyword evidence="2" id="KW-1185">Reference proteome</keyword>
<protein>
    <recommendedName>
        <fullName evidence="3">Phosphotransferase enzyme family protein</fullName>
    </recommendedName>
</protein>
<organism evidence="1 2">
    <name type="scientific">Jannaschia ovalis</name>
    <dbReference type="NCBI Taxonomy" id="3038773"/>
    <lineage>
        <taxon>Bacteria</taxon>
        <taxon>Pseudomonadati</taxon>
        <taxon>Pseudomonadota</taxon>
        <taxon>Alphaproteobacteria</taxon>
        <taxon>Rhodobacterales</taxon>
        <taxon>Roseobacteraceae</taxon>
        <taxon>Jannaschia</taxon>
    </lineage>
</organism>
<reference evidence="1 2" key="1">
    <citation type="submission" date="2023-04" db="EMBL/GenBank/DDBJ databases">
        <title>Jannaschia ovalis sp. nov., a marine bacterium isolated from sea tidal flat.</title>
        <authorList>
            <person name="Kwon D.Y."/>
            <person name="Kim J.-J."/>
        </authorList>
    </citation>
    <scope>NUCLEOTIDE SEQUENCE [LARGE SCALE GENOMIC DNA]</scope>
    <source>
        <strain evidence="1 2">GRR-S6-38</strain>
    </source>
</reference>
<dbReference type="InterPro" id="IPR011009">
    <property type="entry name" value="Kinase-like_dom_sf"/>
</dbReference>
<evidence type="ECO:0008006" key="3">
    <source>
        <dbReference type="Google" id="ProtNLM"/>
    </source>
</evidence>
<gene>
    <name evidence="1" type="ORF">P8627_04630</name>
</gene>
<dbReference type="Proteomes" id="UP001243420">
    <property type="component" value="Chromosome"/>
</dbReference>
<dbReference type="EMBL" id="CP122537">
    <property type="protein sequence ID" value="WGH79555.1"/>
    <property type="molecule type" value="Genomic_DNA"/>
</dbReference>
<accession>A0ABY8LE08</accession>
<name>A0ABY8LE08_9RHOB</name>
<dbReference type="SUPFAM" id="SSF56112">
    <property type="entry name" value="Protein kinase-like (PK-like)"/>
    <property type="match status" value="1"/>
</dbReference>